<dbReference type="PANTHER" id="PTHR11709">
    <property type="entry name" value="MULTI-COPPER OXIDASE"/>
    <property type="match status" value="1"/>
</dbReference>
<feature type="domain" description="Plastocyanin-like" evidence="16">
    <location>
        <begin position="43"/>
        <end position="154"/>
    </location>
</feature>
<dbReference type="InterPro" id="IPR011707">
    <property type="entry name" value="Cu-oxidase-like_N"/>
</dbReference>
<keyword evidence="10 13" id="KW-0186">Copper</keyword>
<keyword evidence="12 13" id="KW-0439">Lignin degradation</keyword>
<reference evidence="17" key="1">
    <citation type="submission" date="2020-06" db="EMBL/GenBank/DDBJ databases">
        <authorList>
            <person name="Li T."/>
            <person name="Hu X."/>
            <person name="Zhang T."/>
            <person name="Song X."/>
            <person name="Zhang H."/>
            <person name="Dai N."/>
            <person name="Sheng W."/>
            <person name="Hou X."/>
            <person name="Wei L."/>
        </authorList>
    </citation>
    <scope>NUCLEOTIDE SEQUENCE</scope>
    <source>
        <strain evidence="17">KEN1</strain>
        <tissue evidence="17">Leaf</tissue>
    </source>
</reference>
<dbReference type="GO" id="GO:0046274">
    <property type="term" value="P:lignin catabolic process"/>
    <property type="evidence" value="ECO:0007669"/>
    <property type="project" value="UniProtKB-KW"/>
</dbReference>
<comment type="cofactor">
    <cofactor evidence="13">
        <name>Cu cation</name>
        <dbReference type="ChEBI" id="CHEBI:23378"/>
    </cofactor>
    <text evidence="13">Binds 4 Cu cations per monomer.</text>
</comment>
<evidence type="ECO:0000256" key="7">
    <source>
        <dbReference type="ARBA" id="ARBA00022723"/>
    </source>
</evidence>
<evidence type="ECO:0000256" key="4">
    <source>
        <dbReference type="ARBA" id="ARBA00012297"/>
    </source>
</evidence>
<dbReference type="CDD" id="cd13875">
    <property type="entry name" value="CuRO_2_LCC_plant"/>
    <property type="match status" value="1"/>
</dbReference>
<dbReference type="FunFam" id="2.60.40.420:FF:000049">
    <property type="entry name" value="Laccase"/>
    <property type="match status" value="1"/>
</dbReference>
<evidence type="ECO:0000256" key="1">
    <source>
        <dbReference type="ARBA" id="ARBA00000349"/>
    </source>
</evidence>
<protein>
    <recommendedName>
        <fullName evidence="4 13">Laccase</fullName>
        <ecNumber evidence="4 13">1.10.3.2</ecNumber>
    </recommendedName>
    <alternativeName>
        <fullName evidence="13">Benzenediol:oxygen oxidoreductase</fullName>
    </alternativeName>
    <alternativeName>
        <fullName evidence="13">Diphenol oxidase</fullName>
    </alternativeName>
    <alternativeName>
        <fullName evidence="13">Urishiol oxidase</fullName>
    </alternativeName>
</protein>
<dbReference type="Pfam" id="PF07731">
    <property type="entry name" value="Cu-oxidase_2"/>
    <property type="match status" value="1"/>
</dbReference>
<comment type="caution">
    <text evidence="17">The sequence shown here is derived from an EMBL/GenBank/DDBJ whole genome shotgun (WGS) entry which is preliminary data.</text>
</comment>
<sequence length="570" mass="64109">MGSNATMKVLMMFEYLIGFLLFGCVSVPVHAKIHTHKFVVVDTPYTRLCSSKSILTVNGQFPGPTIYVTQGDTISIDVINRARENITIHWHGVKQPRYPWSDGPEWITQCPIQPGSRFNQKVVLSNEIGTLWWHAHSDWSRATVHGAIVVYPKKKNDYPFLKPHAEIPIILGEWWKGDIREVLSEFLQSGGDPNISDAFLVNGQPGDLYPCSKRDTFKLTVDYGKRYLLRMVNAVMNNIMFVRIANHNITVVGSDGAYTKPFTSDYIAISPGQTIDFLLEANQKPSHYYMAARVYAAAGTYDNTTTTAIFEYSGNYTPPSSPLLPSLPAINDTSSSANFTGRLRSLADKNHPINVPLKAKTILFFTLSINLRPCANNSCEGPFGERLLASVNNITFQLPRTAILQAYYNRIRGVYGDDFPKDPPVAYNYTAAVIPRDLWTPENGTEVRVLEYNTTVELVFQGTNTVAGIDHPMHLHGQSFYVVGWGFGNFDKDKDPLNYNLVDPPFQNTIAVPRNGWTAIRFRADNPGVWLMHCHFERHISWGMGMVFITRNGKGRDARIHPPPPDYPRC</sequence>
<keyword evidence="11" id="KW-0325">Glycoprotein</keyword>
<keyword evidence="8 13" id="KW-0677">Repeat</keyword>
<evidence type="ECO:0000259" key="16">
    <source>
        <dbReference type="Pfam" id="PF07732"/>
    </source>
</evidence>
<feature type="domain" description="Plastocyanin-like" evidence="15">
    <location>
        <begin position="419"/>
        <end position="553"/>
    </location>
</feature>
<comment type="subcellular location">
    <subcellularLocation>
        <location evidence="2 13">Secreted</location>
        <location evidence="2 13">Extracellular space</location>
        <location evidence="2 13">Apoplast</location>
    </subcellularLocation>
</comment>
<feature type="chain" id="PRO_5043102204" description="Laccase" evidence="13">
    <location>
        <begin position="32"/>
        <end position="570"/>
    </location>
</feature>
<evidence type="ECO:0000256" key="3">
    <source>
        <dbReference type="ARBA" id="ARBA00010609"/>
    </source>
</evidence>
<keyword evidence="9 13" id="KW-0560">Oxidoreductase</keyword>
<dbReference type="GO" id="GO:0048046">
    <property type="term" value="C:apoplast"/>
    <property type="evidence" value="ECO:0007669"/>
    <property type="project" value="UniProtKB-SubCell"/>
</dbReference>
<dbReference type="InterPro" id="IPR045087">
    <property type="entry name" value="Cu-oxidase_fam"/>
</dbReference>
<dbReference type="Pfam" id="PF07732">
    <property type="entry name" value="Cu-oxidase_3"/>
    <property type="match status" value="1"/>
</dbReference>
<organism evidence="17">
    <name type="scientific">Sesamum latifolium</name>
    <dbReference type="NCBI Taxonomy" id="2727402"/>
    <lineage>
        <taxon>Eukaryota</taxon>
        <taxon>Viridiplantae</taxon>
        <taxon>Streptophyta</taxon>
        <taxon>Embryophyta</taxon>
        <taxon>Tracheophyta</taxon>
        <taxon>Spermatophyta</taxon>
        <taxon>Magnoliopsida</taxon>
        <taxon>eudicotyledons</taxon>
        <taxon>Gunneridae</taxon>
        <taxon>Pentapetalae</taxon>
        <taxon>asterids</taxon>
        <taxon>lamiids</taxon>
        <taxon>Lamiales</taxon>
        <taxon>Pedaliaceae</taxon>
        <taxon>Sesamum</taxon>
    </lineage>
</organism>
<dbReference type="Pfam" id="PF00394">
    <property type="entry name" value="Cu-oxidase"/>
    <property type="match status" value="1"/>
</dbReference>
<comment type="similarity">
    <text evidence="3 13">Belongs to the multicopper oxidase family.</text>
</comment>
<dbReference type="InterPro" id="IPR002355">
    <property type="entry name" value="Cu_oxidase_Cu_BS"/>
</dbReference>
<dbReference type="SUPFAM" id="SSF49503">
    <property type="entry name" value="Cupredoxins"/>
    <property type="match status" value="3"/>
</dbReference>
<dbReference type="InterPro" id="IPR033138">
    <property type="entry name" value="Cu_oxidase_CS"/>
</dbReference>
<dbReference type="InterPro" id="IPR011706">
    <property type="entry name" value="Cu-oxidase_C"/>
</dbReference>
<dbReference type="GO" id="GO:0005507">
    <property type="term" value="F:copper ion binding"/>
    <property type="evidence" value="ECO:0007669"/>
    <property type="project" value="InterPro"/>
</dbReference>
<keyword evidence="7 13" id="KW-0479">Metal-binding</keyword>
<feature type="domain" description="Plastocyanin-like" evidence="14">
    <location>
        <begin position="167"/>
        <end position="315"/>
    </location>
</feature>
<evidence type="ECO:0000256" key="10">
    <source>
        <dbReference type="ARBA" id="ARBA00023008"/>
    </source>
</evidence>
<evidence type="ECO:0000256" key="12">
    <source>
        <dbReference type="ARBA" id="ARBA00023185"/>
    </source>
</evidence>
<dbReference type="CDD" id="cd13849">
    <property type="entry name" value="CuRO_1_LCC_plant"/>
    <property type="match status" value="1"/>
</dbReference>
<dbReference type="InterPro" id="IPR017761">
    <property type="entry name" value="Laccase"/>
</dbReference>
<evidence type="ECO:0000259" key="14">
    <source>
        <dbReference type="Pfam" id="PF00394"/>
    </source>
</evidence>
<evidence type="ECO:0000259" key="15">
    <source>
        <dbReference type="Pfam" id="PF07731"/>
    </source>
</evidence>
<dbReference type="PANTHER" id="PTHR11709:SF443">
    <property type="entry name" value="LACCASE-15"/>
    <property type="match status" value="1"/>
</dbReference>
<name>A0AAW2WEZ3_9LAMI</name>
<feature type="signal peptide" evidence="13">
    <location>
        <begin position="1"/>
        <end position="31"/>
    </location>
</feature>
<comment type="catalytic activity">
    <reaction evidence="1 13">
        <text>4 hydroquinone + O2 = 4 benzosemiquinone + 2 H2O</text>
        <dbReference type="Rhea" id="RHEA:11276"/>
        <dbReference type="ChEBI" id="CHEBI:15377"/>
        <dbReference type="ChEBI" id="CHEBI:15379"/>
        <dbReference type="ChEBI" id="CHEBI:17594"/>
        <dbReference type="ChEBI" id="CHEBI:17977"/>
        <dbReference type="EC" id="1.10.3.2"/>
    </reaction>
</comment>
<accession>A0AAW2WEZ3</accession>
<dbReference type="Gene3D" id="2.60.40.420">
    <property type="entry name" value="Cupredoxins - blue copper proteins"/>
    <property type="match status" value="3"/>
</dbReference>
<dbReference type="EMBL" id="JACGWN010000008">
    <property type="protein sequence ID" value="KAL0440314.1"/>
    <property type="molecule type" value="Genomic_DNA"/>
</dbReference>
<dbReference type="InterPro" id="IPR008972">
    <property type="entry name" value="Cupredoxin"/>
</dbReference>
<comment type="function">
    <text evidence="13">Lignin degradation and detoxification of lignin-derived products.</text>
</comment>
<evidence type="ECO:0000256" key="5">
    <source>
        <dbReference type="ARBA" id="ARBA00022523"/>
    </source>
</evidence>
<evidence type="ECO:0000256" key="9">
    <source>
        <dbReference type="ARBA" id="ARBA00023002"/>
    </source>
</evidence>
<dbReference type="CDD" id="cd13897">
    <property type="entry name" value="CuRO_3_LCC_plant"/>
    <property type="match status" value="1"/>
</dbReference>
<dbReference type="InterPro" id="IPR034285">
    <property type="entry name" value="CuRO_2_LCC"/>
</dbReference>
<dbReference type="InterPro" id="IPR001117">
    <property type="entry name" value="Cu-oxidase_2nd"/>
</dbReference>
<dbReference type="InterPro" id="IPR034289">
    <property type="entry name" value="CuRO_3_LCC"/>
</dbReference>
<dbReference type="GO" id="GO:0052716">
    <property type="term" value="F:hydroquinone:oxygen oxidoreductase activity"/>
    <property type="evidence" value="ECO:0007669"/>
    <property type="project" value="UniProtKB-EC"/>
</dbReference>
<evidence type="ECO:0000256" key="13">
    <source>
        <dbReference type="RuleBase" id="RU361119"/>
    </source>
</evidence>
<keyword evidence="13" id="KW-0732">Signal</keyword>
<evidence type="ECO:0000256" key="8">
    <source>
        <dbReference type="ARBA" id="ARBA00022737"/>
    </source>
</evidence>
<gene>
    <name evidence="17" type="ORF">Slati_2514400</name>
</gene>
<dbReference type="PROSITE" id="PS00080">
    <property type="entry name" value="MULTICOPPER_OXIDASE2"/>
    <property type="match status" value="1"/>
</dbReference>
<dbReference type="NCBIfam" id="TIGR03389">
    <property type="entry name" value="laccase"/>
    <property type="match status" value="1"/>
</dbReference>
<evidence type="ECO:0000256" key="11">
    <source>
        <dbReference type="ARBA" id="ARBA00023180"/>
    </source>
</evidence>
<dbReference type="InterPro" id="IPR034288">
    <property type="entry name" value="CuRO_1_LCC"/>
</dbReference>
<evidence type="ECO:0000256" key="6">
    <source>
        <dbReference type="ARBA" id="ARBA00022525"/>
    </source>
</evidence>
<dbReference type="AlphaFoldDB" id="A0AAW2WEZ3"/>
<dbReference type="EC" id="1.10.3.2" evidence="4 13"/>
<evidence type="ECO:0000256" key="2">
    <source>
        <dbReference type="ARBA" id="ARBA00004271"/>
    </source>
</evidence>
<keyword evidence="5 13" id="KW-0052">Apoplast</keyword>
<evidence type="ECO:0000313" key="17">
    <source>
        <dbReference type="EMBL" id="KAL0440314.1"/>
    </source>
</evidence>
<reference evidence="17" key="2">
    <citation type="journal article" date="2024" name="Plant">
        <title>Genomic evolution and insights into agronomic trait innovations of Sesamum species.</title>
        <authorList>
            <person name="Miao H."/>
            <person name="Wang L."/>
            <person name="Qu L."/>
            <person name="Liu H."/>
            <person name="Sun Y."/>
            <person name="Le M."/>
            <person name="Wang Q."/>
            <person name="Wei S."/>
            <person name="Zheng Y."/>
            <person name="Lin W."/>
            <person name="Duan Y."/>
            <person name="Cao H."/>
            <person name="Xiong S."/>
            <person name="Wang X."/>
            <person name="Wei L."/>
            <person name="Li C."/>
            <person name="Ma Q."/>
            <person name="Ju M."/>
            <person name="Zhao R."/>
            <person name="Li G."/>
            <person name="Mu C."/>
            <person name="Tian Q."/>
            <person name="Mei H."/>
            <person name="Zhang T."/>
            <person name="Gao T."/>
            <person name="Zhang H."/>
        </authorList>
    </citation>
    <scope>NUCLEOTIDE SEQUENCE</scope>
    <source>
        <strain evidence="17">KEN1</strain>
    </source>
</reference>
<keyword evidence="6 13" id="KW-0964">Secreted</keyword>
<proteinExistence type="inferred from homology"/>
<dbReference type="PROSITE" id="PS00079">
    <property type="entry name" value="MULTICOPPER_OXIDASE1"/>
    <property type="match status" value="1"/>
</dbReference>